<name>A0A0W0FVK7_MONRR</name>
<dbReference type="Gene3D" id="3.30.420.10">
    <property type="entry name" value="Ribonuclease H-like superfamily/Ribonuclease H"/>
    <property type="match status" value="1"/>
</dbReference>
<protein>
    <recommendedName>
        <fullName evidence="3">Integrase catalytic domain-containing protein</fullName>
    </recommendedName>
</protein>
<dbReference type="InterPro" id="IPR043502">
    <property type="entry name" value="DNA/RNA_pol_sf"/>
</dbReference>
<evidence type="ECO:0000259" key="3">
    <source>
        <dbReference type="PROSITE" id="PS50994"/>
    </source>
</evidence>
<dbReference type="GO" id="GO:0015074">
    <property type="term" value="P:DNA integration"/>
    <property type="evidence" value="ECO:0007669"/>
    <property type="project" value="InterPro"/>
</dbReference>
<dbReference type="InterPro" id="IPR041577">
    <property type="entry name" value="RT_RNaseH_2"/>
</dbReference>
<keyword evidence="2" id="KW-0511">Multifunctional enzyme</keyword>
<dbReference type="InterPro" id="IPR001584">
    <property type="entry name" value="Integrase_cat-core"/>
</dbReference>
<gene>
    <name evidence="4" type="ORF">WG66_6987</name>
</gene>
<dbReference type="SUPFAM" id="SSF56672">
    <property type="entry name" value="DNA/RNA polymerases"/>
    <property type="match status" value="1"/>
</dbReference>
<feature type="domain" description="Integrase catalytic" evidence="3">
    <location>
        <begin position="309"/>
        <end position="416"/>
    </location>
</feature>
<dbReference type="InterPro" id="IPR036397">
    <property type="entry name" value="RNaseH_sf"/>
</dbReference>
<dbReference type="Gene3D" id="3.30.70.270">
    <property type="match status" value="1"/>
</dbReference>
<dbReference type="AlphaFoldDB" id="A0A0W0FVK7"/>
<dbReference type="GO" id="GO:0003824">
    <property type="term" value="F:catalytic activity"/>
    <property type="evidence" value="ECO:0007669"/>
    <property type="project" value="UniProtKB-KW"/>
</dbReference>
<dbReference type="PROSITE" id="PS50994">
    <property type="entry name" value="INTEGRASE"/>
    <property type="match status" value="1"/>
</dbReference>
<dbReference type="InterPro" id="IPR012337">
    <property type="entry name" value="RNaseH-like_sf"/>
</dbReference>
<evidence type="ECO:0000256" key="1">
    <source>
        <dbReference type="ARBA" id="ARBA00022884"/>
    </source>
</evidence>
<dbReference type="InterPro" id="IPR000477">
    <property type="entry name" value="RT_dom"/>
</dbReference>
<evidence type="ECO:0000313" key="4">
    <source>
        <dbReference type="EMBL" id="KTB40439.1"/>
    </source>
</evidence>
<dbReference type="PANTHER" id="PTHR37984">
    <property type="entry name" value="PROTEIN CBG26694"/>
    <property type="match status" value="1"/>
</dbReference>
<organism evidence="4 5">
    <name type="scientific">Moniliophthora roreri</name>
    <name type="common">Frosty pod rot fungus</name>
    <name type="synonym">Monilia roreri</name>
    <dbReference type="NCBI Taxonomy" id="221103"/>
    <lineage>
        <taxon>Eukaryota</taxon>
        <taxon>Fungi</taxon>
        <taxon>Dikarya</taxon>
        <taxon>Basidiomycota</taxon>
        <taxon>Agaricomycotina</taxon>
        <taxon>Agaricomycetes</taxon>
        <taxon>Agaricomycetidae</taxon>
        <taxon>Agaricales</taxon>
        <taxon>Marasmiineae</taxon>
        <taxon>Marasmiaceae</taxon>
        <taxon>Moniliophthora</taxon>
    </lineage>
</organism>
<sequence>MFFGLTNSPATFQALMNSIFADLIAQGKVAVYLDDILIYSTSLEEHHWTMHEVLKQLQENDLYLRPEKCEFDQEQVEDFSKIAHPLNDLTKKDCRWEWGMRQHQAFETLKGAFTKELILVMWDPAWPTRLEVDASGYATGGVILQQLEDRLWHPVAYRTNTQANPLSQIPTFQMTDAEDNQGQVVLHPERFMRIAITRMKGGELEERICKGVEKEAEVLQAVEELKKKGPQRLINGLLEWEEDNRLVYYKGKLYIPVDKGLHTDVLKQCHDAPTAGHLGEHGTLEQECERCQRSKPAVHPDATLCPHDVPEGPWNIVGVDLITGLPESQRYDTIITYIDLYSKQVYVLPTVTTLNAKGVADIHYREIFCLYSILHKFVSDKGPQFAAQVTHALYKCLGIQAGLTTAYYPSANGQTE</sequence>
<accession>A0A0W0FVK7</accession>
<dbReference type="GO" id="GO:0005634">
    <property type="term" value="C:nucleus"/>
    <property type="evidence" value="ECO:0007669"/>
    <property type="project" value="UniProtKB-ARBA"/>
</dbReference>
<dbReference type="SUPFAM" id="SSF53098">
    <property type="entry name" value="Ribonuclease H-like"/>
    <property type="match status" value="1"/>
</dbReference>
<evidence type="ECO:0000256" key="2">
    <source>
        <dbReference type="ARBA" id="ARBA00023268"/>
    </source>
</evidence>
<dbReference type="InterPro" id="IPR043128">
    <property type="entry name" value="Rev_trsase/Diguanyl_cyclase"/>
</dbReference>
<reference evidence="4 5" key="1">
    <citation type="submission" date="2015-12" db="EMBL/GenBank/DDBJ databases">
        <title>Draft genome sequence of Moniliophthora roreri, the causal agent of frosty pod rot of cacao.</title>
        <authorList>
            <person name="Aime M.C."/>
            <person name="Diaz-Valderrama J.R."/>
            <person name="Kijpornyongpan T."/>
            <person name="Phillips-Mora W."/>
        </authorList>
    </citation>
    <scope>NUCLEOTIDE SEQUENCE [LARGE SCALE GENOMIC DNA]</scope>
    <source>
        <strain evidence="4 5">MCA 2952</strain>
    </source>
</reference>
<proteinExistence type="predicted"/>
<dbReference type="Pfam" id="PF00078">
    <property type="entry name" value="RVT_1"/>
    <property type="match status" value="1"/>
</dbReference>
<dbReference type="CDD" id="cd01647">
    <property type="entry name" value="RT_LTR"/>
    <property type="match status" value="1"/>
</dbReference>
<dbReference type="PANTHER" id="PTHR37984:SF5">
    <property type="entry name" value="PROTEIN NYNRIN-LIKE"/>
    <property type="match status" value="1"/>
</dbReference>
<dbReference type="EMBL" id="LATX01001584">
    <property type="protein sequence ID" value="KTB40439.1"/>
    <property type="molecule type" value="Genomic_DNA"/>
</dbReference>
<comment type="caution">
    <text evidence="4">The sequence shown here is derived from an EMBL/GenBank/DDBJ whole genome shotgun (WGS) entry which is preliminary data.</text>
</comment>
<dbReference type="GO" id="GO:0003723">
    <property type="term" value="F:RNA binding"/>
    <property type="evidence" value="ECO:0007669"/>
    <property type="project" value="UniProtKB-KW"/>
</dbReference>
<evidence type="ECO:0000313" key="5">
    <source>
        <dbReference type="Proteomes" id="UP000054988"/>
    </source>
</evidence>
<keyword evidence="1" id="KW-0694">RNA-binding</keyword>
<dbReference type="Proteomes" id="UP000054988">
    <property type="component" value="Unassembled WGS sequence"/>
</dbReference>
<dbReference type="FunFam" id="3.30.70.270:FF:000003">
    <property type="entry name" value="Transposon Ty3-G Gag-Pol polyprotein"/>
    <property type="match status" value="1"/>
</dbReference>
<dbReference type="eggNOG" id="KOG0017">
    <property type="taxonomic scope" value="Eukaryota"/>
</dbReference>
<dbReference type="Pfam" id="PF17919">
    <property type="entry name" value="RT_RNaseH_2"/>
    <property type="match status" value="1"/>
</dbReference>
<dbReference type="InterPro" id="IPR050951">
    <property type="entry name" value="Retrovirus_Pol_polyprotein"/>
</dbReference>